<proteinExistence type="predicted"/>
<sequence length="180" mass="19603">MRAIITVLCAALFLSGCAKSDDQDTVLGFACGDISSEVSIVAVDGENFEPLEGVKITFYDKYAIVQLRLIEALQSRGSTDLPERPIGRVVATDSDGHADLKCTFGFSDLTMTSGRKKTEIIPDGMIRVERIGYVSLLISSDQLFPNAPYDEMPQSARITLEKEPIQPLQPTTDRSAVSRG</sequence>
<evidence type="ECO:0000256" key="1">
    <source>
        <dbReference type="SAM" id="MobiDB-lite"/>
    </source>
</evidence>
<protein>
    <recommendedName>
        <fullName evidence="5">Lipoprotein</fullName>
    </recommendedName>
</protein>
<gene>
    <name evidence="3" type="ORF">K1X11_000010</name>
</gene>
<dbReference type="Proteomes" id="UP000738431">
    <property type="component" value="Chromosome"/>
</dbReference>
<dbReference type="PROSITE" id="PS51257">
    <property type="entry name" value="PROKAR_LIPOPROTEIN"/>
    <property type="match status" value="1"/>
</dbReference>
<evidence type="ECO:0000313" key="4">
    <source>
        <dbReference type="Proteomes" id="UP000738431"/>
    </source>
</evidence>
<name>A0ABZ1C8X0_9BACT</name>
<feature type="chain" id="PRO_5047471351" description="Lipoprotein" evidence="2">
    <location>
        <begin position="21"/>
        <end position="180"/>
    </location>
</feature>
<evidence type="ECO:0000256" key="2">
    <source>
        <dbReference type="SAM" id="SignalP"/>
    </source>
</evidence>
<feature type="compositionally biased region" description="Polar residues" evidence="1">
    <location>
        <begin position="168"/>
        <end position="180"/>
    </location>
</feature>
<accession>A0ABZ1C8X0</accession>
<evidence type="ECO:0008006" key="5">
    <source>
        <dbReference type="Google" id="ProtNLM"/>
    </source>
</evidence>
<dbReference type="RefSeq" id="WP_221029185.1">
    <property type="nucleotide sequence ID" value="NZ_CP139781.1"/>
</dbReference>
<dbReference type="EMBL" id="CP139781">
    <property type="protein sequence ID" value="WRQ87772.1"/>
    <property type="molecule type" value="Genomic_DNA"/>
</dbReference>
<feature type="signal peptide" evidence="2">
    <location>
        <begin position="1"/>
        <end position="20"/>
    </location>
</feature>
<organism evidence="3 4">
    <name type="scientific">Actomonas aquatica</name>
    <dbReference type="NCBI Taxonomy" id="2866162"/>
    <lineage>
        <taxon>Bacteria</taxon>
        <taxon>Pseudomonadati</taxon>
        <taxon>Verrucomicrobiota</taxon>
        <taxon>Opitutia</taxon>
        <taxon>Opitutales</taxon>
        <taxon>Opitutaceae</taxon>
        <taxon>Actomonas</taxon>
    </lineage>
</organism>
<evidence type="ECO:0000313" key="3">
    <source>
        <dbReference type="EMBL" id="WRQ87772.1"/>
    </source>
</evidence>
<keyword evidence="4" id="KW-1185">Reference proteome</keyword>
<keyword evidence="2" id="KW-0732">Signal</keyword>
<feature type="region of interest" description="Disordered" evidence="1">
    <location>
        <begin position="159"/>
        <end position="180"/>
    </location>
</feature>
<reference evidence="3 4" key="1">
    <citation type="submission" date="2023-12" db="EMBL/GenBank/DDBJ databases">
        <title>Description of an unclassified Opitutus bacterium of Verrucomicrobiota.</title>
        <authorList>
            <person name="Zhang D.-F."/>
        </authorList>
    </citation>
    <scope>NUCLEOTIDE SEQUENCE [LARGE SCALE GENOMIC DNA]</scope>
    <source>
        <strain evidence="3 4">WL0086</strain>
    </source>
</reference>